<keyword evidence="1" id="KW-0812">Transmembrane</keyword>
<reference evidence="2" key="1">
    <citation type="submission" date="2019-12" db="EMBL/GenBank/DDBJ databases">
        <title>The sialotranscriptome of the gopher-tortoise tick, Amblyomma tuberculatum.</title>
        <authorList>
            <person name="Karim S."/>
            <person name="Andersen J."/>
            <person name="Kumar D."/>
            <person name="Adamson S."/>
            <person name="Ennen J."/>
            <person name="Qualis C.P."/>
            <person name="Ribeiro J.M.C."/>
        </authorList>
    </citation>
    <scope>NUCLEOTIDE SEQUENCE</scope>
    <source>
        <strain evidence="2">Removed</strain>
        <tissue evidence="2">Salivary glands</tissue>
    </source>
</reference>
<keyword evidence="1" id="KW-1133">Transmembrane helix</keyword>
<evidence type="ECO:0000256" key="1">
    <source>
        <dbReference type="SAM" id="Phobius"/>
    </source>
</evidence>
<feature type="transmembrane region" description="Helical" evidence="1">
    <location>
        <begin position="83"/>
        <end position="99"/>
    </location>
</feature>
<keyword evidence="1" id="KW-0472">Membrane</keyword>
<accession>A0A6M2E143</accession>
<protein>
    <submittedName>
        <fullName evidence="2">Uncharacterized protein</fullName>
    </submittedName>
</protein>
<dbReference type="AlphaFoldDB" id="A0A6M2E143"/>
<dbReference type="EMBL" id="GIDH01000279">
    <property type="protein sequence ID" value="NOV52222.1"/>
    <property type="molecule type" value="Transcribed_RNA"/>
</dbReference>
<feature type="transmembrane region" description="Helical" evidence="1">
    <location>
        <begin position="44"/>
        <end position="62"/>
    </location>
</feature>
<name>A0A6M2E143_9ACAR</name>
<evidence type="ECO:0000313" key="2">
    <source>
        <dbReference type="EMBL" id="NOV52222.1"/>
    </source>
</evidence>
<proteinExistence type="predicted"/>
<sequence length="100" mass="11859">MVWWLSEIRFIALCVGVSSCSVLMLLRAAEKTKFDRDTDEGLKKLFLLFSIHILLIFSLSIYHRMMISNMYLDFIYHTWKKRYGPTTFSYFLLAIIVISH</sequence>
<organism evidence="2">
    <name type="scientific">Amblyomma tuberculatum</name>
    <dbReference type="NCBI Taxonomy" id="48802"/>
    <lineage>
        <taxon>Eukaryota</taxon>
        <taxon>Metazoa</taxon>
        <taxon>Ecdysozoa</taxon>
        <taxon>Arthropoda</taxon>
        <taxon>Chelicerata</taxon>
        <taxon>Arachnida</taxon>
        <taxon>Acari</taxon>
        <taxon>Parasitiformes</taxon>
        <taxon>Ixodida</taxon>
        <taxon>Ixodoidea</taxon>
        <taxon>Ixodidae</taxon>
        <taxon>Amblyomminae</taxon>
        <taxon>Amblyomma</taxon>
    </lineage>
</organism>